<gene>
    <name evidence="1" type="ORF">CcCBS67573_g00346</name>
</gene>
<keyword evidence="2" id="KW-1185">Reference proteome</keyword>
<proteinExistence type="predicted"/>
<dbReference type="EMBL" id="QEAP01000005">
    <property type="protein sequence ID" value="TPX78349.1"/>
    <property type="molecule type" value="Genomic_DNA"/>
</dbReference>
<dbReference type="AlphaFoldDB" id="A0A507FPK1"/>
<comment type="caution">
    <text evidence="1">The sequence shown here is derived from an EMBL/GenBank/DDBJ whole genome shotgun (WGS) entry which is preliminary data.</text>
</comment>
<accession>A0A507FPK1</accession>
<name>A0A507FPK1_9FUNG</name>
<dbReference type="OrthoDB" id="2115388at2759"/>
<dbReference type="Proteomes" id="UP000320333">
    <property type="component" value="Unassembled WGS sequence"/>
</dbReference>
<evidence type="ECO:0000313" key="1">
    <source>
        <dbReference type="EMBL" id="TPX78349.1"/>
    </source>
</evidence>
<organism evidence="1 2">
    <name type="scientific">Chytriomyces confervae</name>
    <dbReference type="NCBI Taxonomy" id="246404"/>
    <lineage>
        <taxon>Eukaryota</taxon>
        <taxon>Fungi</taxon>
        <taxon>Fungi incertae sedis</taxon>
        <taxon>Chytridiomycota</taxon>
        <taxon>Chytridiomycota incertae sedis</taxon>
        <taxon>Chytridiomycetes</taxon>
        <taxon>Chytridiales</taxon>
        <taxon>Chytriomycetaceae</taxon>
        <taxon>Chytriomyces</taxon>
    </lineage>
</organism>
<protein>
    <submittedName>
        <fullName evidence="1">Uncharacterized protein</fullName>
    </submittedName>
</protein>
<sequence>MSKKSKQRMAQGTDDQVVLPMTVLVRILGYSDVVTVARSHCISRGVYAYLSKMGAKESDALWTSAVFHSVKSAGDYDSKRKDPFWSDGVLLRRPDHAHTSKRTNSNTESTLQRLKLRLEWERRLSGAHKAPVATTGNARTAATTAPGMRHVLAPVSNLSASILAAMKAAKAGLPTQNHPRSILAINDSFAYLGAMKQIHTHQVATVEMISDRSISVTPSTHLLFLQNTQPRNLQVTNLINYSRVSILLTPKKPFLFRILNWTHTPLIYFVDRDTYQRRMWFYDADINSLLPVVGVVGLETLDAANNADADEADDANILTTDGTMIDPFAAVVNVSDASVNDQMVGFGNTVVWWTWVGGNDEEGEEDDIAAVDEEERGPRQLELKIHAYEVVKDSFVEGLGVKVKVTKLWEHTLFLTSSQNVSAMLIPHNGGRFHLHHHKKYLPKVDAEIVSVYVFDLVQNGGLLLDESIIEEPPVHEDDPSVLINMSQPTIGFPRTLIGARANNLRILTRFHMLEFHEDNEMLGFPKGPLKNLDPEQVREIFARAAAAAALDDEKDDPMGRDLNVSLYPVPEAFEAFETVRDPSLGIRVEVSSTVNQSASSQPLLSLVPAVKNMWRPSKRQVSEDGALLVVAGIEGARRCLRIVDVSCGDASAGTVRCFYLDDEMGVLGPRRKRVGGGVWMVEKVIGDNIDGCGWKVFFLECGGVQ</sequence>
<reference evidence="1 2" key="1">
    <citation type="journal article" date="2019" name="Sci. Rep.">
        <title>Comparative genomics of chytrid fungi reveal insights into the obligate biotrophic and pathogenic lifestyle of Synchytrium endobioticum.</title>
        <authorList>
            <person name="van de Vossenberg B.T.L.H."/>
            <person name="Warris S."/>
            <person name="Nguyen H.D.T."/>
            <person name="van Gent-Pelzer M.P.E."/>
            <person name="Joly D.L."/>
            <person name="van de Geest H.C."/>
            <person name="Bonants P.J.M."/>
            <person name="Smith D.S."/>
            <person name="Levesque C.A."/>
            <person name="van der Lee T.A.J."/>
        </authorList>
    </citation>
    <scope>NUCLEOTIDE SEQUENCE [LARGE SCALE GENOMIC DNA]</scope>
    <source>
        <strain evidence="1 2">CBS 675.73</strain>
    </source>
</reference>
<evidence type="ECO:0000313" key="2">
    <source>
        <dbReference type="Proteomes" id="UP000320333"/>
    </source>
</evidence>